<feature type="non-terminal residue" evidence="3">
    <location>
        <position position="1"/>
    </location>
</feature>
<evidence type="ECO:0000313" key="4">
    <source>
        <dbReference type="Proteomes" id="UP000193380"/>
    </source>
</evidence>
<reference evidence="3" key="2">
    <citation type="submission" date="2014-03" db="EMBL/GenBank/DDBJ databases">
        <authorList>
            <person name="Genoscope - CEA"/>
        </authorList>
    </citation>
    <scope>NUCLEOTIDE SEQUENCE</scope>
</reference>
<proteinExistence type="predicted"/>
<organism evidence="3 4">
    <name type="scientific">Oncorhynchus mykiss</name>
    <name type="common">Rainbow trout</name>
    <name type="synonym">Salmo gairdneri</name>
    <dbReference type="NCBI Taxonomy" id="8022"/>
    <lineage>
        <taxon>Eukaryota</taxon>
        <taxon>Metazoa</taxon>
        <taxon>Chordata</taxon>
        <taxon>Craniata</taxon>
        <taxon>Vertebrata</taxon>
        <taxon>Euteleostomi</taxon>
        <taxon>Actinopterygii</taxon>
        <taxon>Neopterygii</taxon>
        <taxon>Teleostei</taxon>
        <taxon>Protacanthopterygii</taxon>
        <taxon>Salmoniformes</taxon>
        <taxon>Salmonidae</taxon>
        <taxon>Salmoninae</taxon>
        <taxon>Oncorhynchus</taxon>
    </lineage>
</organism>
<dbReference type="STRING" id="8022.A0A061A134"/>
<feature type="compositionally biased region" description="Polar residues" evidence="2">
    <location>
        <begin position="293"/>
        <end position="309"/>
    </location>
</feature>
<dbReference type="PANTHER" id="PTHR18870">
    <property type="entry name" value="PROTEIN TAG-278-RELATED"/>
    <property type="match status" value="1"/>
</dbReference>
<feature type="compositionally biased region" description="Basic and acidic residues" evidence="2">
    <location>
        <begin position="167"/>
        <end position="181"/>
    </location>
</feature>
<dbReference type="PaxDb" id="8022-A0A061A134"/>
<dbReference type="Proteomes" id="UP000193380">
    <property type="component" value="Unassembled WGS sequence"/>
</dbReference>
<feature type="region of interest" description="Disordered" evidence="2">
    <location>
        <begin position="293"/>
        <end position="318"/>
    </location>
</feature>
<dbReference type="PANTHER" id="PTHR18870:SF8">
    <property type="entry name" value="PROTEIN FAM184B"/>
    <property type="match status" value="1"/>
</dbReference>
<reference evidence="3" key="1">
    <citation type="journal article" date="2014" name="Nat. Commun.">
        <title>The rainbow trout genome provides novel insights into evolution after whole-genome duplication in vertebrates.</title>
        <authorList>
            <person name="Berthelot C."/>
            <person name="Brunet F."/>
            <person name="Chalopin D."/>
            <person name="Juanchich A."/>
            <person name="Bernard M."/>
            <person name="Noel B."/>
            <person name="Bento P."/>
            <person name="Da Silva C."/>
            <person name="Labadie K."/>
            <person name="Alberti A."/>
            <person name="Aury J.M."/>
            <person name="Louis A."/>
            <person name="Dehais P."/>
            <person name="Bardou P."/>
            <person name="Montfort J."/>
            <person name="Klopp C."/>
            <person name="Cabau C."/>
            <person name="Gaspin C."/>
            <person name="Thorgaard G.H."/>
            <person name="Boussaha M."/>
            <person name="Quillet E."/>
            <person name="Guyomard R."/>
            <person name="Galiana D."/>
            <person name="Bobe J."/>
            <person name="Volff J.N."/>
            <person name="Genet C."/>
            <person name="Wincker P."/>
            <person name="Jaillon O."/>
            <person name="Roest Crollius H."/>
            <person name="Guiguen Y."/>
        </authorList>
    </citation>
    <scope>NUCLEOTIDE SEQUENCE [LARGE SCALE GENOMIC DNA]</scope>
</reference>
<evidence type="ECO:0000256" key="1">
    <source>
        <dbReference type="ARBA" id="ARBA00023054"/>
    </source>
</evidence>
<protein>
    <submittedName>
        <fullName evidence="3">Uncharacterized protein</fullName>
    </submittedName>
</protein>
<evidence type="ECO:0000256" key="2">
    <source>
        <dbReference type="SAM" id="MobiDB-lite"/>
    </source>
</evidence>
<dbReference type="AlphaFoldDB" id="A0A061A134"/>
<feature type="region of interest" description="Disordered" evidence="2">
    <location>
        <begin position="162"/>
        <end position="181"/>
    </location>
</feature>
<sequence>VIYSLNTKNEEQEAALQAVSHAHQEELRRVTTGTCAEGEESAVLRTRLSELQETLAQVQVDFESYRVQAEERDRGVEAELRRDYEEKLQALGLERQETQAQLNTAHDESLRLGRELETAGEAAQCLEVQCDELRRKGEEKRGKGKEEETERMRLLSEEVKTLRKGKERAEEERERAGREEREKWERERAEREEREEWERERAVREEREKWETRVKEVTEEKEELKRSMEEARREERRQWEEREEEEKRGMSTVLRERVRKAEGELEDSLKRLNESKRHAAKLQDRIQVLTLTGQNTGTHLTGQNTGTHPNRTEYRYSP</sequence>
<evidence type="ECO:0000313" key="3">
    <source>
        <dbReference type="EMBL" id="CDR15282.1"/>
    </source>
</evidence>
<name>A0A061A134_ONCMY</name>
<accession>A0A061A134</accession>
<keyword evidence="1" id="KW-0175">Coiled coil</keyword>
<gene>
    <name evidence="3" type="ORF">GSONMT00026478001</name>
</gene>
<dbReference type="EMBL" id="FR972720">
    <property type="protein sequence ID" value="CDR15282.1"/>
    <property type="molecule type" value="Genomic_DNA"/>
</dbReference>
<feature type="region of interest" description="Disordered" evidence="2">
    <location>
        <begin position="216"/>
        <end position="255"/>
    </location>
</feature>